<keyword evidence="5 8" id="KW-1133">Transmembrane helix</keyword>
<dbReference type="HOGENOM" id="CLU_004452_0_0_5"/>
<feature type="region of interest" description="Disordered" evidence="7">
    <location>
        <begin position="282"/>
        <end position="317"/>
    </location>
</feature>
<evidence type="ECO:0000256" key="5">
    <source>
        <dbReference type="ARBA" id="ARBA00022989"/>
    </source>
</evidence>
<evidence type="ECO:0000256" key="4">
    <source>
        <dbReference type="ARBA" id="ARBA00022729"/>
    </source>
</evidence>
<dbReference type="eggNOG" id="COG3704">
    <property type="taxonomic scope" value="Bacteria"/>
</dbReference>
<feature type="transmembrane region" description="Helical" evidence="8">
    <location>
        <begin position="676"/>
        <end position="696"/>
    </location>
</feature>
<feature type="compositionally biased region" description="Low complexity" evidence="7">
    <location>
        <begin position="297"/>
        <end position="309"/>
    </location>
</feature>
<feature type="transmembrane region" description="Helical" evidence="8">
    <location>
        <begin position="935"/>
        <end position="954"/>
    </location>
</feature>
<feature type="compositionally biased region" description="Basic and acidic residues" evidence="7">
    <location>
        <begin position="1311"/>
        <end position="1331"/>
    </location>
</feature>
<gene>
    <name evidence="9" type="ordered locus">ACIS_00526</name>
</gene>
<keyword evidence="4" id="KW-0732">Signal</keyword>
<protein>
    <submittedName>
        <fullName evidence="9">Putative plasmid conjugal transfer protein</fullName>
    </submittedName>
</protein>
<comment type="similarity">
    <text evidence="2">Belongs to the TrbL/VirB6 family.</text>
</comment>
<proteinExistence type="inferred from homology"/>
<feature type="compositionally biased region" description="Low complexity" evidence="7">
    <location>
        <begin position="1250"/>
        <end position="1264"/>
    </location>
</feature>
<dbReference type="KEGG" id="acn:ACIS_00526"/>
<feature type="compositionally biased region" description="Low complexity" evidence="7">
    <location>
        <begin position="1062"/>
        <end position="1073"/>
    </location>
</feature>
<dbReference type="EMBL" id="CP001759">
    <property type="protein sequence ID" value="ACZ49140.1"/>
    <property type="molecule type" value="Genomic_DNA"/>
</dbReference>
<reference evidence="9 10" key="1">
    <citation type="journal article" date="2010" name="J. Bacteriol.">
        <title>Complete genome sequence of Anaplasma marginale subsp. centrale.</title>
        <authorList>
            <person name="Herndon D.R."/>
            <person name="Palmer G.H."/>
            <person name="Shkap V."/>
            <person name="Knowles D.P. Jr."/>
            <person name="Brayton K.A."/>
        </authorList>
    </citation>
    <scope>NUCLEOTIDE SEQUENCE [LARGE SCALE GENOMIC DNA]</scope>
    <source>
        <strain evidence="9 10">Israel</strain>
    </source>
</reference>
<feature type="region of interest" description="Disordered" evidence="7">
    <location>
        <begin position="1020"/>
        <end position="1386"/>
    </location>
</feature>
<dbReference type="Pfam" id="PF04610">
    <property type="entry name" value="TrbL"/>
    <property type="match status" value="1"/>
</dbReference>
<dbReference type="PROSITE" id="PS51257">
    <property type="entry name" value="PROKAR_LIPOPROTEIN"/>
    <property type="match status" value="1"/>
</dbReference>
<dbReference type="RefSeq" id="WP_012880611.1">
    <property type="nucleotide sequence ID" value="NC_013532.1"/>
</dbReference>
<feature type="compositionally biased region" description="Low complexity" evidence="7">
    <location>
        <begin position="1301"/>
        <end position="1310"/>
    </location>
</feature>
<dbReference type="OrthoDB" id="7164951at2"/>
<feature type="transmembrane region" description="Helical" evidence="8">
    <location>
        <begin position="773"/>
        <end position="799"/>
    </location>
</feature>
<feature type="compositionally biased region" description="Basic and acidic residues" evidence="7">
    <location>
        <begin position="1152"/>
        <end position="1161"/>
    </location>
</feature>
<dbReference type="InterPro" id="IPR007688">
    <property type="entry name" value="Conjugal_tfr_TrbL/VirB6"/>
</dbReference>
<feature type="transmembrane region" description="Helical" evidence="8">
    <location>
        <begin position="811"/>
        <end position="836"/>
    </location>
</feature>
<evidence type="ECO:0000256" key="7">
    <source>
        <dbReference type="SAM" id="MobiDB-lite"/>
    </source>
</evidence>
<evidence type="ECO:0000313" key="9">
    <source>
        <dbReference type="EMBL" id="ACZ49140.1"/>
    </source>
</evidence>
<feature type="compositionally biased region" description="Basic and acidic residues" evidence="7">
    <location>
        <begin position="282"/>
        <end position="296"/>
    </location>
</feature>
<comment type="subcellular location">
    <subcellularLocation>
        <location evidence="1">Cell membrane</location>
        <topology evidence="1">Multi-pass membrane protein</topology>
    </subcellularLocation>
</comment>
<keyword evidence="6 8" id="KW-0472">Membrane</keyword>
<organism evidence="9 10">
    <name type="scientific">Anaplasma centrale (strain Israel)</name>
    <name type="common">Anaplasma marginale subsp. centrale (strain Israel)</name>
    <dbReference type="NCBI Taxonomy" id="574556"/>
    <lineage>
        <taxon>Bacteria</taxon>
        <taxon>Pseudomonadati</taxon>
        <taxon>Pseudomonadota</taxon>
        <taxon>Alphaproteobacteria</taxon>
        <taxon>Rickettsiales</taxon>
        <taxon>Anaplasmataceae</taxon>
        <taxon>Anaplasma</taxon>
    </lineage>
</organism>
<evidence type="ECO:0000256" key="2">
    <source>
        <dbReference type="ARBA" id="ARBA00007802"/>
    </source>
</evidence>
<evidence type="ECO:0000256" key="1">
    <source>
        <dbReference type="ARBA" id="ARBA00004651"/>
    </source>
</evidence>
<accession>D1AUB2</accession>
<evidence type="ECO:0000256" key="8">
    <source>
        <dbReference type="SAM" id="Phobius"/>
    </source>
</evidence>
<evidence type="ECO:0000256" key="3">
    <source>
        <dbReference type="ARBA" id="ARBA00022692"/>
    </source>
</evidence>
<dbReference type="GO" id="GO:0005886">
    <property type="term" value="C:plasma membrane"/>
    <property type="evidence" value="ECO:0007669"/>
    <property type="project" value="UniProtKB-SubCell"/>
</dbReference>
<keyword evidence="3 8" id="KW-0812">Transmembrane</keyword>
<evidence type="ECO:0000256" key="6">
    <source>
        <dbReference type="ARBA" id="ARBA00023136"/>
    </source>
</evidence>
<feature type="compositionally biased region" description="Basic and acidic residues" evidence="7">
    <location>
        <begin position="1234"/>
        <end position="1244"/>
    </location>
</feature>
<name>D1AUB2_ANACI</name>
<evidence type="ECO:0000313" key="10">
    <source>
        <dbReference type="Proteomes" id="UP000000630"/>
    </source>
</evidence>
<dbReference type="GO" id="GO:0030255">
    <property type="term" value="P:protein secretion by the type IV secretion system"/>
    <property type="evidence" value="ECO:0007669"/>
    <property type="project" value="InterPro"/>
</dbReference>
<sequence length="1386" mass="149017">MFRLLLIALVLLISGCGGICIEPGKGVSSSSIEVKVPVQPPGASRENPATYWINSGHRVEKDRELKLTVENTISLCPKDASTPAIVRMFPEDFVSSTRPQHEFYDTLLNVVEGDRVAFYPFLYDLEFPSCEKIGNEESFVIYYGNSDFYKDKACKLGIDAKDICSSGAYGGSAALYYKTPKNGAGGQCTDVHKDITLPKLGGNSVQTPRLAFPLGYLSKITKTTEHGKEVLQSNSKYMIATGRVYDGRTVKINGPPEITDGLCKKLKEGNITRVIEGRSLVELKQNKNPGKYDNKNKNSSGNGSSGNQSATITEEQKEQDALLREYTEYDINCNCGLICKPSDLANKEDCTRSIVRVMNDKVVCPTTKPKKVPEGDKAIEIDDSSLDALKDYLDFTLPDKDIGDSAYELAEGAIAVIKTTKNGQDNKDIATNDCNKDCKFLPEEVKSLSSAGEFSKHSLKMHKSYEVPESGRLFLSYIKPSSNTGGTGNTNNEESMQGFYTLKVHRTCYATAGKKLYMYIGKEAPKFLPGEGSTGGGNDVVALDLEGNSVDPKGIYVINKKGTDGSPAANGKEGYLYFGIAVDKEYDEQLKDGNYPDNYYSVRLWVTTWNPTISKFFALLQGTLLKILYGTEMSTTQGDANVDEVADISSAVEKSFKEDKKGAIQQIYSNQVSGRFWMFIQGVLTLYLMFSALGYIMGVTKITKYDLVVRLAKVTLLVCMFSQDSWKFFNEHCFSVFIGGVSDIIAAFNGYLDGDKSFKFLDATLGLLLTSELWIRLLALIAAGPVGWLAFVGIIWALIEFFLAMFQAMIAYLFSIMTVAFLITLAPIFFSFILFQRTRQLFDGWLKIIMNFSLQPIIMFASLAFLNQMILTSLHAVTDFTACESCAIGVNIPSDDPGTPNRPDLCLLPVMLPIGFSNELSVDDRYREGLAREDVGFMGLPFGLAIAIMLILCCKSVREFVKISETLAHSISGSVSSITASAMGATQGMLGVVGMDAASQQLIAAAKGMVPPGEEKVQFENRDGVRPMQEGVDQSKSPESDGDGTAARAAVGQGVDDPTPGPEAESGASAAGAGHEGHDDVSGDRGLRVGVPDVANLDGPGESPLVDDQPNDMAQAATSGDDGGVGRHGVPDDVGVAHYEEVGADMPVGPEGEGHEGDPHGVDMIGDAGDDAQSRLSTGSGFDVQPEWEDVSSPTANEDGAYVAGETGDPHESPVGETGAADSEESGQSARGGAHHEDTLDDHAGPIAHDVGSSDGDDSGVSADEVGRTDTTTHAASDAGQDELQRPEEGPAAEDYAQAVSSADSGQESSSSDRETPPQEHRAEFVDHLSGIEEGGDPAGQRADIVEDPAGGAADNYDNTDGEVIEEKLNKNPDNDTPAEEKQDKE</sequence>
<feature type="transmembrane region" description="Helical" evidence="8">
    <location>
        <begin position="848"/>
        <end position="870"/>
    </location>
</feature>
<dbReference type="Proteomes" id="UP000000630">
    <property type="component" value="Chromosome"/>
</dbReference>
<keyword evidence="10" id="KW-1185">Reference proteome</keyword>
<feature type="compositionally biased region" description="Basic and acidic residues" evidence="7">
    <location>
        <begin position="1365"/>
        <end position="1386"/>
    </location>
</feature>
<feature type="transmembrane region" description="Helical" evidence="8">
    <location>
        <begin position="734"/>
        <end position="752"/>
    </location>
</feature>
<dbReference type="STRING" id="574556.ACIS_00526"/>
<feature type="compositionally biased region" description="Basic and acidic residues" evidence="7">
    <location>
        <begin position="1075"/>
        <end position="1087"/>
    </location>
</feature>